<dbReference type="PANTHER" id="PTHR10353">
    <property type="entry name" value="GLYCOSYL HYDROLASE"/>
    <property type="match status" value="1"/>
</dbReference>
<evidence type="ECO:0000256" key="2">
    <source>
        <dbReference type="ARBA" id="ARBA00022801"/>
    </source>
</evidence>
<feature type="active site" description="Nucleophile" evidence="4">
    <location>
        <position position="376"/>
    </location>
</feature>
<dbReference type="Gene3D" id="3.20.20.80">
    <property type="entry name" value="Glycosidases"/>
    <property type="match status" value="1"/>
</dbReference>
<keyword evidence="3 6" id="KW-0326">Glycosidase</keyword>
<dbReference type="Proteomes" id="UP000823893">
    <property type="component" value="Unassembled WGS sequence"/>
</dbReference>
<comment type="similarity">
    <text evidence="1 5">Belongs to the glycosyl hydrolase 1 family.</text>
</comment>
<dbReference type="InterPro" id="IPR018120">
    <property type="entry name" value="Glyco_hydro_1_AS"/>
</dbReference>
<dbReference type="NCBIfam" id="NF007356">
    <property type="entry name" value="PRK09852.1"/>
    <property type="match status" value="1"/>
</dbReference>
<gene>
    <name evidence="7" type="primary">ascB</name>
    <name evidence="7" type="ORF">H9935_06655</name>
</gene>
<accession>A0A9D2SJM6</accession>
<keyword evidence="2 6" id="KW-0378">Hydrolase</keyword>
<dbReference type="InterPro" id="IPR017853">
    <property type="entry name" value="GH"/>
</dbReference>
<reference evidence="7" key="1">
    <citation type="journal article" date="2021" name="PeerJ">
        <title>Extensive microbial diversity within the chicken gut microbiome revealed by metagenomics and culture.</title>
        <authorList>
            <person name="Gilroy R."/>
            <person name="Ravi A."/>
            <person name="Getino M."/>
            <person name="Pursley I."/>
            <person name="Horton D.L."/>
            <person name="Alikhan N.F."/>
            <person name="Baker D."/>
            <person name="Gharbi K."/>
            <person name="Hall N."/>
            <person name="Watson M."/>
            <person name="Adriaenssens E.M."/>
            <person name="Foster-Nyarko E."/>
            <person name="Jarju S."/>
            <person name="Secka A."/>
            <person name="Antonio M."/>
            <person name="Oren A."/>
            <person name="Chaudhuri R.R."/>
            <person name="La Ragione R."/>
            <person name="Hildebrand F."/>
            <person name="Pallen M.J."/>
        </authorList>
    </citation>
    <scope>NUCLEOTIDE SEQUENCE</scope>
    <source>
        <strain evidence="7">ChiSxjej6B18-287</strain>
    </source>
</reference>
<protein>
    <submittedName>
        <fullName evidence="7">6-phospho-beta-glucosidase</fullName>
        <ecNumber evidence="7">3.2.1.86</ecNumber>
    </submittedName>
</protein>
<comment type="caution">
    <text evidence="7">The sequence shown here is derived from an EMBL/GenBank/DDBJ whole genome shotgun (WGS) entry which is preliminary data.</text>
</comment>
<dbReference type="PANTHER" id="PTHR10353:SF296">
    <property type="entry name" value="6-PHOSPHO-BETA-GLUCOSIDASE"/>
    <property type="match status" value="1"/>
</dbReference>
<dbReference type="PROSITE" id="PS00653">
    <property type="entry name" value="GLYCOSYL_HYDROL_F1_2"/>
    <property type="match status" value="1"/>
</dbReference>
<dbReference type="NCBIfam" id="NF007158">
    <property type="entry name" value="PRK09593.1"/>
    <property type="match status" value="1"/>
</dbReference>
<dbReference type="EC" id="3.2.1.86" evidence="7"/>
<sequence>MAKGLPKDFLWGGATAANQCEGGWQEDGKGIGLIDVLPYGPDRMPVAKGEKIMLDCDDEHLYPSHEAIDFYHHYKEDIALFAEMGFKCFRMSLSWTRIYPNGTEDAPNEAGLAFYDNVFEECLKYGIQPVVTLCHFDLPVALLKEFGGWKSRKMIDCYLKYCETVFRRYKDEVRYWITFNEINMLNHLPFSSCGLMVEEGENGQNVKYNCAHHELIASAKAVKLAHEIIGEGCMAGCMLAGGSFYPYSCDPRDVWQAKQTERGNYFFIDVQSRGRYPNYALKWMERDGVVLDWQEEDEQILAEGTVDFIGFSYYCSRCDTADPEVSAKRTAANAFRTVRNPHLQASEWGWQIDPLGLRITMNDLYDRYQKPLFIVENGLGAKDTVKDDGTIDDDYRIAYLREHIRTMIEAVTEDGIPLMGYTMWSPVDLVSASTGEMSKRYGFIYVDKDDQGKGTLERKRKKSFYWYKKVIESNGTELD</sequence>
<organism evidence="7 8">
    <name type="scientific">Candidatus Blautia merdigallinarum</name>
    <dbReference type="NCBI Taxonomy" id="2838495"/>
    <lineage>
        <taxon>Bacteria</taxon>
        <taxon>Bacillati</taxon>
        <taxon>Bacillota</taxon>
        <taxon>Clostridia</taxon>
        <taxon>Lachnospirales</taxon>
        <taxon>Lachnospiraceae</taxon>
        <taxon>Blautia</taxon>
    </lineage>
</organism>
<evidence type="ECO:0000256" key="3">
    <source>
        <dbReference type="ARBA" id="ARBA00023295"/>
    </source>
</evidence>
<evidence type="ECO:0000256" key="1">
    <source>
        <dbReference type="ARBA" id="ARBA00010838"/>
    </source>
</evidence>
<proteinExistence type="inferred from homology"/>
<dbReference type="NCBIfam" id="NF007154">
    <property type="entry name" value="PRK09589.1"/>
    <property type="match status" value="1"/>
</dbReference>
<evidence type="ECO:0000256" key="6">
    <source>
        <dbReference type="RuleBase" id="RU004468"/>
    </source>
</evidence>
<dbReference type="GO" id="GO:0008706">
    <property type="term" value="F:6-phospho-beta-glucosidase activity"/>
    <property type="evidence" value="ECO:0007669"/>
    <property type="project" value="UniProtKB-EC"/>
</dbReference>
<evidence type="ECO:0000256" key="4">
    <source>
        <dbReference type="PROSITE-ProRule" id="PRU10055"/>
    </source>
</evidence>
<name>A0A9D2SJM6_9FIRM</name>
<dbReference type="EMBL" id="DWWV01000084">
    <property type="protein sequence ID" value="HJC10482.1"/>
    <property type="molecule type" value="Genomic_DNA"/>
</dbReference>
<dbReference type="AlphaFoldDB" id="A0A9D2SJM6"/>
<reference evidence="7" key="2">
    <citation type="submission" date="2021-04" db="EMBL/GenBank/DDBJ databases">
        <authorList>
            <person name="Gilroy R."/>
        </authorList>
    </citation>
    <scope>NUCLEOTIDE SEQUENCE</scope>
    <source>
        <strain evidence="7">ChiSxjej6B18-287</strain>
    </source>
</reference>
<dbReference type="PRINTS" id="PR00131">
    <property type="entry name" value="GLHYDRLASE1"/>
</dbReference>
<evidence type="ECO:0000256" key="5">
    <source>
        <dbReference type="RuleBase" id="RU003690"/>
    </source>
</evidence>
<dbReference type="SUPFAM" id="SSF51445">
    <property type="entry name" value="(Trans)glycosidases"/>
    <property type="match status" value="1"/>
</dbReference>
<evidence type="ECO:0000313" key="7">
    <source>
        <dbReference type="EMBL" id="HJC10482.1"/>
    </source>
</evidence>
<dbReference type="FunFam" id="3.20.20.80:FF:000004">
    <property type="entry name" value="Beta-glucosidase 6-phospho-beta-glucosidase"/>
    <property type="match status" value="1"/>
</dbReference>
<evidence type="ECO:0000313" key="8">
    <source>
        <dbReference type="Proteomes" id="UP000823893"/>
    </source>
</evidence>
<dbReference type="PROSITE" id="PS00572">
    <property type="entry name" value="GLYCOSYL_HYDROL_F1_1"/>
    <property type="match status" value="1"/>
</dbReference>
<dbReference type="Pfam" id="PF00232">
    <property type="entry name" value="Glyco_hydro_1"/>
    <property type="match status" value="1"/>
</dbReference>
<dbReference type="GO" id="GO:0005829">
    <property type="term" value="C:cytosol"/>
    <property type="evidence" value="ECO:0007669"/>
    <property type="project" value="TreeGrafter"/>
</dbReference>
<dbReference type="InterPro" id="IPR001360">
    <property type="entry name" value="Glyco_hydro_1"/>
</dbReference>
<dbReference type="InterPro" id="IPR033132">
    <property type="entry name" value="GH_1_N_CS"/>
</dbReference>
<dbReference type="GO" id="GO:0016052">
    <property type="term" value="P:carbohydrate catabolic process"/>
    <property type="evidence" value="ECO:0007669"/>
    <property type="project" value="TreeGrafter"/>
</dbReference>